<dbReference type="InterPro" id="IPR050482">
    <property type="entry name" value="Sensor_HK_TwoCompSys"/>
</dbReference>
<evidence type="ECO:0000256" key="5">
    <source>
        <dbReference type="SAM" id="Phobius"/>
    </source>
</evidence>
<dbReference type="Gene3D" id="1.25.40.10">
    <property type="entry name" value="Tetratricopeptide repeat domain"/>
    <property type="match status" value="2"/>
</dbReference>
<dbReference type="SUPFAM" id="SSF55874">
    <property type="entry name" value="ATPase domain of HSP90 chaperone/DNA topoisomerase II/histidine kinase"/>
    <property type="match status" value="1"/>
</dbReference>
<dbReference type="RefSeq" id="WP_345270568.1">
    <property type="nucleotide sequence ID" value="NZ_BAABHB010000014.1"/>
</dbReference>
<evidence type="ECO:0000256" key="4">
    <source>
        <dbReference type="SAM" id="Coils"/>
    </source>
</evidence>
<dbReference type="InterPro" id="IPR036890">
    <property type="entry name" value="HATPase_C_sf"/>
</dbReference>
<evidence type="ECO:0000259" key="7">
    <source>
        <dbReference type="PROSITE" id="PS50109"/>
    </source>
</evidence>
<evidence type="ECO:0000313" key="8">
    <source>
        <dbReference type="EMBL" id="GAA4416347.1"/>
    </source>
</evidence>
<keyword evidence="1" id="KW-0808">Transferase</keyword>
<dbReference type="PANTHER" id="PTHR24421">
    <property type="entry name" value="NITRATE/NITRITE SENSOR PROTEIN NARX-RELATED"/>
    <property type="match status" value="1"/>
</dbReference>
<comment type="caution">
    <text evidence="8">The sequence shown here is derived from an EMBL/GenBank/DDBJ whole genome shotgun (WGS) entry which is preliminary data.</text>
</comment>
<dbReference type="InterPro" id="IPR003594">
    <property type="entry name" value="HATPase_dom"/>
</dbReference>
<evidence type="ECO:0000313" key="9">
    <source>
        <dbReference type="Proteomes" id="UP001500936"/>
    </source>
</evidence>
<keyword evidence="4" id="KW-0175">Coiled coil</keyword>
<dbReference type="Gene3D" id="3.30.565.10">
    <property type="entry name" value="Histidine kinase-like ATPase, C-terminal domain"/>
    <property type="match status" value="1"/>
</dbReference>
<dbReference type="SUPFAM" id="SSF48452">
    <property type="entry name" value="TPR-like"/>
    <property type="match status" value="1"/>
</dbReference>
<evidence type="ECO:0000256" key="2">
    <source>
        <dbReference type="ARBA" id="ARBA00022777"/>
    </source>
</evidence>
<gene>
    <name evidence="8" type="ORF">GCM10023187_47700</name>
</gene>
<feature type="coiled-coil region" evidence="4">
    <location>
        <begin position="460"/>
        <end position="487"/>
    </location>
</feature>
<keyword evidence="9" id="KW-1185">Reference proteome</keyword>
<dbReference type="InterPro" id="IPR011990">
    <property type="entry name" value="TPR-like_helical_dom_sf"/>
</dbReference>
<dbReference type="CDD" id="cd16917">
    <property type="entry name" value="HATPase_UhpB-NarQ-NarX-like"/>
    <property type="match status" value="1"/>
</dbReference>
<dbReference type="Pfam" id="PF02518">
    <property type="entry name" value="HATPase_c"/>
    <property type="match status" value="1"/>
</dbReference>
<dbReference type="InterPro" id="IPR005467">
    <property type="entry name" value="His_kinase_dom"/>
</dbReference>
<organism evidence="8 9">
    <name type="scientific">Nibrella viscosa</name>
    <dbReference type="NCBI Taxonomy" id="1084524"/>
    <lineage>
        <taxon>Bacteria</taxon>
        <taxon>Pseudomonadati</taxon>
        <taxon>Bacteroidota</taxon>
        <taxon>Cytophagia</taxon>
        <taxon>Cytophagales</taxon>
        <taxon>Spirosomataceae</taxon>
        <taxon>Nibrella</taxon>
    </lineage>
</organism>
<dbReference type="SMART" id="SM00028">
    <property type="entry name" value="TPR"/>
    <property type="match status" value="3"/>
</dbReference>
<feature type="transmembrane region" description="Helical" evidence="5">
    <location>
        <begin position="493"/>
        <end position="513"/>
    </location>
</feature>
<dbReference type="InterPro" id="IPR019734">
    <property type="entry name" value="TPR_rpt"/>
</dbReference>
<reference evidence="9" key="1">
    <citation type="journal article" date="2019" name="Int. J. Syst. Evol. Microbiol.">
        <title>The Global Catalogue of Microorganisms (GCM) 10K type strain sequencing project: providing services to taxonomists for standard genome sequencing and annotation.</title>
        <authorList>
            <consortium name="The Broad Institute Genomics Platform"/>
            <consortium name="The Broad Institute Genome Sequencing Center for Infectious Disease"/>
            <person name="Wu L."/>
            <person name="Ma J."/>
        </authorList>
    </citation>
    <scope>NUCLEOTIDE SEQUENCE [LARGE SCALE GENOMIC DNA]</scope>
    <source>
        <strain evidence="9">JCM 17925</strain>
    </source>
</reference>
<proteinExistence type="predicted"/>
<name>A0ABP8KVJ3_9BACT</name>
<sequence length="761" mass="86297">MVARLLLAMSLLLFSPWATAQSDTYTVAQAKAAWNDLQRQPLTEQTFRESCNLIQAVGQTDLELAYTFLAEYLPRIQRTGNRQWTHILLINWGKAYESLSHFDKAEPIFRQARRNAQSNPMLYGQAIVYTALLYLDWDKPDSLARYLALGEDAARKANDWETLSFLRTFRALSQLQKGKPEAVRRDFDEAIRLAEGLPNKNALFMARFNRTVYSLTNPQQQVASFDSLLTLTDDSTLAHKPRFYERTTFYFRNPRPTVLYNLVQLNLLLADYENAGRFADMVYDALVRPNPNGPSAPYLNAEMSFVKSQQGKFQQARALLDTSLRQFGGVETSIPYPTYFIAAGLLAEQAGQYSQAAGYYRQALTKGQTTAAFSRMPPELFYVRALLRTGQFEEAGRVLTRFDKDLAANRYTTVGMYYFQALANLRKAQKNLSGYSAAIDTYHAIRDSLTSLNQYRAMQQIMAQVQLRDKEQQIARLNAENEIRTAQIRRERLLYIVIISLAFLAIGLLAWSIRTQQVRARQREALQQSRLDQLEQQRQIDLMQRVMEAEENERRSIADQLHNDVNPLLAVASLNVSSALESVLPETPVIRKLQKAQTVLNTISGTVRGISHRLTPHLIEQYGFRRAVEELADSVNLSGKVFVHTLVVGFDEPLVTTFLSDLYRIIQELVHNIIRHAQATEASVEIVEHDQYVTILVEDNGIGIDPAAATDGQGLQTIRAKVALRHGQMDILRKPEGGTLIVIDQLRLPDRTILTPGQPIS</sequence>
<keyword evidence="5" id="KW-1133">Transmembrane helix</keyword>
<keyword evidence="2" id="KW-0418">Kinase</keyword>
<feature type="coiled-coil region" evidence="4">
    <location>
        <begin position="533"/>
        <end position="560"/>
    </location>
</feature>
<dbReference type="Proteomes" id="UP001500936">
    <property type="component" value="Unassembled WGS sequence"/>
</dbReference>
<evidence type="ECO:0000256" key="3">
    <source>
        <dbReference type="ARBA" id="ARBA00023012"/>
    </source>
</evidence>
<feature type="signal peptide" evidence="6">
    <location>
        <begin position="1"/>
        <end position="20"/>
    </location>
</feature>
<keyword evidence="3" id="KW-0902">Two-component regulatory system</keyword>
<accession>A0ABP8KVJ3</accession>
<keyword evidence="5" id="KW-0812">Transmembrane</keyword>
<dbReference type="EMBL" id="BAABHB010000014">
    <property type="protein sequence ID" value="GAA4416347.1"/>
    <property type="molecule type" value="Genomic_DNA"/>
</dbReference>
<evidence type="ECO:0000256" key="6">
    <source>
        <dbReference type="SAM" id="SignalP"/>
    </source>
</evidence>
<evidence type="ECO:0000256" key="1">
    <source>
        <dbReference type="ARBA" id="ARBA00022679"/>
    </source>
</evidence>
<feature type="chain" id="PRO_5045077758" description="Histidine kinase domain-containing protein" evidence="6">
    <location>
        <begin position="21"/>
        <end position="761"/>
    </location>
</feature>
<keyword evidence="6" id="KW-0732">Signal</keyword>
<protein>
    <recommendedName>
        <fullName evidence="7">Histidine kinase domain-containing protein</fullName>
    </recommendedName>
</protein>
<keyword evidence="5" id="KW-0472">Membrane</keyword>
<feature type="domain" description="Histidine kinase" evidence="7">
    <location>
        <begin position="662"/>
        <end position="743"/>
    </location>
</feature>
<dbReference type="PROSITE" id="PS50109">
    <property type="entry name" value="HIS_KIN"/>
    <property type="match status" value="1"/>
</dbReference>